<evidence type="ECO:0000256" key="4">
    <source>
        <dbReference type="ARBA" id="ARBA00022759"/>
    </source>
</evidence>
<name>A0A8B6G2K1_MYTGA</name>
<dbReference type="EMBL" id="UYJE01007768">
    <property type="protein sequence ID" value="VDI57759.1"/>
    <property type="molecule type" value="Genomic_DNA"/>
</dbReference>
<evidence type="ECO:0000256" key="3">
    <source>
        <dbReference type="ARBA" id="ARBA00022722"/>
    </source>
</evidence>
<evidence type="ECO:0000313" key="9">
    <source>
        <dbReference type="Proteomes" id="UP000596742"/>
    </source>
</evidence>
<dbReference type="GO" id="GO:0016787">
    <property type="term" value="F:hydrolase activity"/>
    <property type="evidence" value="ECO:0007669"/>
    <property type="project" value="UniProtKB-KW"/>
</dbReference>
<protein>
    <recommendedName>
        <fullName evidence="7">Reverse transcriptase RNase H-like domain-containing protein</fullName>
    </recommendedName>
</protein>
<dbReference type="SUPFAM" id="SSF56672">
    <property type="entry name" value="DNA/RNA polymerases"/>
    <property type="match status" value="1"/>
</dbReference>
<proteinExistence type="predicted"/>
<dbReference type="GO" id="GO:0004519">
    <property type="term" value="F:endonuclease activity"/>
    <property type="evidence" value="ECO:0007669"/>
    <property type="project" value="UniProtKB-KW"/>
</dbReference>
<feature type="domain" description="Reverse transcriptase RNase H-like" evidence="7">
    <location>
        <begin position="124"/>
        <end position="212"/>
    </location>
</feature>
<comment type="caution">
    <text evidence="8">The sequence shown here is derived from an EMBL/GenBank/DDBJ whole genome shotgun (WGS) entry which is preliminary data.</text>
</comment>
<gene>
    <name evidence="8" type="ORF">MGAL_10B043718</name>
</gene>
<dbReference type="InterPro" id="IPR043502">
    <property type="entry name" value="DNA/RNA_pol_sf"/>
</dbReference>
<evidence type="ECO:0000256" key="6">
    <source>
        <dbReference type="ARBA" id="ARBA00022918"/>
    </source>
</evidence>
<dbReference type="Pfam" id="PF17917">
    <property type="entry name" value="RT_RNaseH"/>
    <property type="match status" value="1"/>
</dbReference>
<dbReference type="FunFam" id="3.10.20.370:FF:000001">
    <property type="entry name" value="Retrovirus-related Pol polyprotein from transposon 17.6-like protein"/>
    <property type="match status" value="1"/>
</dbReference>
<keyword evidence="2" id="KW-0548">Nucleotidyltransferase</keyword>
<dbReference type="InterPro" id="IPR041373">
    <property type="entry name" value="RT_RNaseH"/>
</dbReference>
<dbReference type="CDD" id="cd09274">
    <property type="entry name" value="RNase_HI_RT_Ty3"/>
    <property type="match status" value="1"/>
</dbReference>
<keyword evidence="3" id="KW-0540">Nuclease</keyword>
<dbReference type="Proteomes" id="UP000596742">
    <property type="component" value="Unassembled WGS sequence"/>
</dbReference>
<dbReference type="InterPro" id="IPR043128">
    <property type="entry name" value="Rev_trsase/Diguanyl_cyclase"/>
</dbReference>
<keyword evidence="6" id="KW-0695">RNA-directed DNA polymerase</keyword>
<dbReference type="AlphaFoldDB" id="A0A8B6G2K1"/>
<keyword evidence="1" id="KW-0808">Transferase</keyword>
<evidence type="ECO:0000256" key="1">
    <source>
        <dbReference type="ARBA" id="ARBA00022679"/>
    </source>
</evidence>
<reference evidence="8" key="1">
    <citation type="submission" date="2018-11" db="EMBL/GenBank/DDBJ databases">
        <authorList>
            <person name="Alioto T."/>
            <person name="Alioto T."/>
        </authorList>
    </citation>
    <scope>NUCLEOTIDE SEQUENCE</scope>
</reference>
<dbReference type="OrthoDB" id="6250588at2759"/>
<evidence type="ECO:0000256" key="5">
    <source>
        <dbReference type="ARBA" id="ARBA00022801"/>
    </source>
</evidence>
<sequence>MDKDAIWNFACPRIFPTILEKLEREIENLPGVRTVADDIIIYGEGQTIENATLDHDRKLKALLDRCRERNIKINRDKLVLRATEMPYIGHLLTAEGVKPDPEKIAAIVNMEKPTNVKGVQRLLEKGLGASLMQDSQPIAYASRALTKTEQNYAQIEKELLAVVFGMEKFHQYTYGRKVYVESDHKPLESLYKKPLYHAPKRLQRMFLRLQRYDIELKYKQGKYLYIADTLSRAYLRSTDGNESKNTRRKYSWCAPT</sequence>
<organism evidence="8 9">
    <name type="scientific">Mytilus galloprovincialis</name>
    <name type="common">Mediterranean mussel</name>
    <dbReference type="NCBI Taxonomy" id="29158"/>
    <lineage>
        <taxon>Eukaryota</taxon>
        <taxon>Metazoa</taxon>
        <taxon>Spiralia</taxon>
        <taxon>Lophotrochozoa</taxon>
        <taxon>Mollusca</taxon>
        <taxon>Bivalvia</taxon>
        <taxon>Autobranchia</taxon>
        <taxon>Pteriomorphia</taxon>
        <taxon>Mytilida</taxon>
        <taxon>Mytiloidea</taxon>
        <taxon>Mytilidae</taxon>
        <taxon>Mytilinae</taxon>
        <taxon>Mytilus</taxon>
    </lineage>
</organism>
<evidence type="ECO:0000259" key="7">
    <source>
        <dbReference type="Pfam" id="PF17917"/>
    </source>
</evidence>
<keyword evidence="5" id="KW-0378">Hydrolase</keyword>
<dbReference type="Gene3D" id="3.10.20.370">
    <property type="match status" value="1"/>
</dbReference>
<dbReference type="GO" id="GO:0003964">
    <property type="term" value="F:RNA-directed DNA polymerase activity"/>
    <property type="evidence" value="ECO:0007669"/>
    <property type="project" value="UniProtKB-KW"/>
</dbReference>
<keyword evidence="9" id="KW-1185">Reference proteome</keyword>
<keyword evidence="4" id="KW-0255">Endonuclease</keyword>
<dbReference type="PANTHER" id="PTHR37984">
    <property type="entry name" value="PROTEIN CBG26694"/>
    <property type="match status" value="1"/>
</dbReference>
<dbReference type="Gene3D" id="3.30.70.270">
    <property type="match status" value="1"/>
</dbReference>
<accession>A0A8B6G2K1</accession>
<dbReference type="PANTHER" id="PTHR37984:SF8">
    <property type="entry name" value="CCHC-TYPE DOMAIN-CONTAINING PROTEIN"/>
    <property type="match status" value="1"/>
</dbReference>
<dbReference type="InterPro" id="IPR050951">
    <property type="entry name" value="Retrovirus_Pol_polyprotein"/>
</dbReference>
<evidence type="ECO:0000313" key="8">
    <source>
        <dbReference type="EMBL" id="VDI57759.1"/>
    </source>
</evidence>
<evidence type="ECO:0000256" key="2">
    <source>
        <dbReference type="ARBA" id="ARBA00022695"/>
    </source>
</evidence>